<feature type="transmembrane region" description="Helical" evidence="1">
    <location>
        <begin position="1784"/>
        <end position="1807"/>
    </location>
</feature>
<keyword evidence="2" id="KW-0732">Signal</keyword>
<feature type="transmembrane region" description="Helical" evidence="1">
    <location>
        <begin position="1937"/>
        <end position="1956"/>
    </location>
</feature>
<keyword evidence="4" id="KW-1185">Reference proteome</keyword>
<dbReference type="PANTHER" id="PTHR15332:SF175">
    <property type="entry name" value="PROPROTEIN CONVERTASE SUBTILISIN_KEXIN TYPE 5-LIKE"/>
    <property type="match status" value="1"/>
</dbReference>
<dbReference type="EMBL" id="CAJZBQ010000002">
    <property type="protein sequence ID" value="CAG9310633.1"/>
    <property type="molecule type" value="Genomic_DNA"/>
</dbReference>
<sequence>MKNLIALLLLIHYSAGYTSFSSLSITADNKDINAQTTYSISVQLGSFGEDVPSDFTLVMVLPNKLSVIDSVGTNPSTCILQDSNGASDYSLTSAYDSANPQSGQCGVSGTNTYTLITPNVRSRGLNFQIGKIQNPNASYSSTNIGSIQFYGYKSGSTNPDYQGSQPLSDYYFTVGTLTSISLTQGSVAIGAWNTYTFSFYLENNIPSGAIVIFTFNSNFSLSTASNTAVTGQINGGSSINLNCDITGQVLTVYNLFSSNLVVTSGSTYLTISIVQVRNLRYIGSADISVATAVSSTEYIDKMTINASSSTSCEIEVSSFTSSAKYVLTSTTLTIAFKQGNYAASASSAANAYSIRLVIPTTFTLSSTFSCTKYIGIDPSYSTISCTNQGGGIVTTNLISQNSNIVAINLLNVILPPNSKTTDYIQISTYTEENTSGSKMCENTQFATYSATPNAITVSSKTRRSSYVGDLGPYTLTFKTTTQMPQNSYIKLVLPMAQVVENSGIVCYEILSGTIQTSNVCTKSSTPSDSTTYELYIPEWCSTTSTGCTGCCSGGTELSVSIDGVVNPYYVNSNTGTSVKIYTLNPTQDGIIDDVTSGLEFTPSLVAKSISSTSMTRDANIVGQDIKIDISHTSTVIYIQNSQVVYSFPASFIYSASSNVKCTNLGTNTDTTCSFTTNSSDGSISTVTVSNLCTSNCASGQTYKIRIYNIQNAITVAQLTNPSYTVSAYYSSYLIESGAIDSSALVSLDTGTITSIKAYRSTNSIKSSITMWISFIHPTMMKSTGVITISFPSLMVYLKTSLSVFRYSDNTQLTISTSNDGANSITGLTITNYCASTCAGGGNITIAMTGIKNLDYLQTITGSLTITTSDSNSNSDTGTVSDITTILAPLETGAITEIDLHPTNPTISETTDYRIIFTTFNDIPAGATIKTEFPSGVSLSSTSTTTCTSFINIYSGLSCAVSGSALTLSNGFPSGVTGQIQVGFVASNIANGASTASSYGPFKISTVDTTGYLIDAGSTTFTYLSYKASSDCSTDCKTCAGTSGTQCYSCKNPSSKPILLGYSCVATCPDGYYLTSSTPLTCLSCYYTCKTCLGPQSSDCTSCESGYYKSGGSCVTPCPSGSTLNSNNICVNDNACTSPCASCSGSSTFCLSCDPNSSTPVLDPERGECVTEETPTEDYCPTGYYEDSNKICQKCSTNCAECYSSSTHCTSCPSIYTYKYLNKLDNTCVSSCPALISVQDDTNLVCNPCDSSCATCNGVNANNCLSCYSTNKKYLTADNQCVATCPANYYNFHNTTSGSYKCIASCPTSSGYYIDSTNTYCNECMTTCSTCSNGSTCTSCSTSTPYLNDQSICEADCTSSEYKYTENGNKKCYSVCPSGTSHYTDSSSKKWCLSTCPNGYYASTSGTATSGQSNSFCTACDTTCATCSGGGKNSCLTCSSSSTYPYKNENNECVEACSSSEYTNTLNGKMECVTSCPSGSYQLTDKSGKKWCSSSCGDGYYVQKVSSTVNNCNPCDTTCQTCSGGSTTNCLTCTQQYPYLNEKNQCESSCSSNEYTYALNGKTRCYYTCPSDTYQWIDTSGKKWCTDTCPNGYYIQKVSDSVTNCNACYTTCQTCDGGKDSDCLTCSQSYPYINEDNQCEKNCSSIEYTYELNDLLKCYTICPAGTYNTNSSSGIASCTTSCEKGSYVDTVSTSDSTKSGDYCEPCPQDCLLCSSKVECEDCKDKHSLPNTVNTTISICYGWSPPGPATHLGGYVIYALIFETILIAILIFISKFKNTGYFDATATVLFMSSIIEFTEKLMLLIFLWVEYGPHADIFVAITGSMLVGSLLISMMYQNLHFDSLVESSETLEVFSSKNKWAFRIVRCFSFIFGIHFLRIFYSGFMGFAIATNAKTLGNVNAFRFPLEKLCVLNLALVCIPMLLEQAAIMALFDVETNPWQISLFGVVLNICIEGLFLWDYFRGPWRF</sequence>
<dbReference type="CDD" id="cd00064">
    <property type="entry name" value="FU"/>
    <property type="match status" value="4"/>
</dbReference>
<organism evidence="3 4">
    <name type="scientific">Blepharisma stoltei</name>
    <dbReference type="NCBI Taxonomy" id="1481888"/>
    <lineage>
        <taxon>Eukaryota</taxon>
        <taxon>Sar</taxon>
        <taxon>Alveolata</taxon>
        <taxon>Ciliophora</taxon>
        <taxon>Postciliodesmatophora</taxon>
        <taxon>Heterotrichea</taxon>
        <taxon>Heterotrichida</taxon>
        <taxon>Blepharismidae</taxon>
        <taxon>Blepharisma</taxon>
    </lineage>
</organism>
<dbReference type="InterPro" id="IPR006212">
    <property type="entry name" value="Furin_repeat"/>
</dbReference>
<evidence type="ECO:0000313" key="3">
    <source>
        <dbReference type="EMBL" id="CAG9310633.1"/>
    </source>
</evidence>
<proteinExistence type="predicted"/>
<feature type="signal peptide" evidence="2">
    <location>
        <begin position="1"/>
        <end position="16"/>
    </location>
</feature>
<keyword evidence="1" id="KW-0812">Transmembrane</keyword>
<evidence type="ECO:0000256" key="2">
    <source>
        <dbReference type="SAM" id="SignalP"/>
    </source>
</evidence>
<dbReference type="Gene3D" id="2.10.220.10">
    <property type="entry name" value="Hormone Receptor, Insulin-like Growth Factor Receptor 1, Chain A, domain 2"/>
    <property type="match status" value="6"/>
</dbReference>
<feature type="transmembrane region" description="Helical" evidence="1">
    <location>
        <begin position="1909"/>
        <end position="1930"/>
    </location>
</feature>
<name>A0AAU9IEN5_9CILI</name>
<dbReference type="Proteomes" id="UP001162131">
    <property type="component" value="Unassembled WGS sequence"/>
</dbReference>
<gene>
    <name evidence="3" type="ORF">BSTOLATCC_MIC1475</name>
</gene>
<feature type="transmembrane region" description="Helical" evidence="1">
    <location>
        <begin position="1865"/>
        <end position="1889"/>
    </location>
</feature>
<protein>
    <recommendedName>
        <fullName evidence="5">TNFR-Cys domain-containing protein</fullName>
    </recommendedName>
</protein>
<accession>A0AAU9IEN5</accession>
<reference evidence="3" key="1">
    <citation type="submission" date="2021-09" db="EMBL/GenBank/DDBJ databases">
        <authorList>
            <consortium name="AG Swart"/>
            <person name="Singh M."/>
            <person name="Singh A."/>
            <person name="Seah K."/>
            <person name="Emmerich C."/>
        </authorList>
    </citation>
    <scope>NUCLEOTIDE SEQUENCE</scope>
    <source>
        <strain evidence="3">ATCC30299</strain>
    </source>
</reference>
<dbReference type="SMART" id="SM00261">
    <property type="entry name" value="FU"/>
    <property type="match status" value="10"/>
</dbReference>
<evidence type="ECO:0008006" key="5">
    <source>
        <dbReference type="Google" id="ProtNLM"/>
    </source>
</evidence>
<feature type="transmembrane region" description="Helical" evidence="1">
    <location>
        <begin position="1813"/>
        <end position="1834"/>
    </location>
</feature>
<keyword evidence="1" id="KW-1133">Transmembrane helix</keyword>
<dbReference type="InterPro" id="IPR009030">
    <property type="entry name" value="Growth_fac_rcpt_cys_sf"/>
</dbReference>
<evidence type="ECO:0000256" key="1">
    <source>
        <dbReference type="SAM" id="Phobius"/>
    </source>
</evidence>
<keyword evidence="1" id="KW-0472">Membrane</keyword>
<feature type="transmembrane region" description="Helical" evidence="1">
    <location>
        <begin position="1753"/>
        <end position="1772"/>
    </location>
</feature>
<dbReference type="SUPFAM" id="SSF57184">
    <property type="entry name" value="Growth factor receptor domain"/>
    <property type="match status" value="6"/>
</dbReference>
<evidence type="ECO:0000313" key="4">
    <source>
        <dbReference type="Proteomes" id="UP001162131"/>
    </source>
</evidence>
<feature type="chain" id="PRO_5043807023" description="TNFR-Cys domain-containing protein" evidence="2">
    <location>
        <begin position="17"/>
        <end position="1965"/>
    </location>
</feature>
<comment type="caution">
    <text evidence="3">The sequence shown here is derived from an EMBL/GenBank/DDBJ whole genome shotgun (WGS) entry which is preliminary data.</text>
</comment>
<dbReference type="PANTHER" id="PTHR15332">
    <property type="entry name" value="PROPROTEIN CONVERTASE SUBTILISIN_KEXIN TYPE 5-LIKE"/>
    <property type="match status" value="1"/>
</dbReference>